<protein>
    <submittedName>
        <fullName evidence="2">Uncharacterized protein</fullName>
    </submittedName>
</protein>
<feature type="region of interest" description="Disordered" evidence="1">
    <location>
        <begin position="48"/>
        <end position="84"/>
    </location>
</feature>
<keyword evidence="3" id="KW-1185">Reference proteome</keyword>
<evidence type="ECO:0000313" key="2">
    <source>
        <dbReference type="EMBL" id="KAJ7407523.1"/>
    </source>
</evidence>
<sequence length="144" mass="16090">MQKGPFLANIAKGRRSAVPFVTRPAHAILAFLATSTFAASVDSALPKSSFTKPSHDDDDMNADSGGKELVLEEGSKSTTWEREEEGKRVRMFDTMRKLCDYMIERHSLVLDLLRYGYCFVNEVVAFSIHVLSFDQLSQIPVMVA</sequence>
<gene>
    <name evidence="2" type="ORF">WISP_125899</name>
</gene>
<comment type="caution">
    <text evidence="2">The sequence shown here is derived from an EMBL/GenBank/DDBJ whole genome shotgun (WGS) entry which is preliminary data.</text>
</comment>
<feature type="compositionally biased region" description="Basic and acidic residues" evidence="1">
    <location>
        <begin position="65"/>
        <end position="84"/>
    </location>
</feature>
<evidence type="ECO:0000256" key="1">
    <source>
        <dbReference type="SAM" id="MobiDB-lite"/>
    </source>
</evidence>
<dbReference type="Proteomes" id="UP001145742">
    <property type="component" value="Unassembled WGS sequence"/>
</dbReference>
<reference evidence="2" key="1">
    <citation type="submission" date="2019-10" db="EMBL/GenBank/DDBJ databases">
        <authorList>
            <person name="Soares A.E.R."/>
            <person name="Aleixo A."/>
            <person name="Schneider P."/>
            <person name="Miyaki C.Y."/>
            <person name="Schneider M.P."/>
            <person name="Mello C."/>
            <person name="Vasconcelos A.T.R."/>
        </authorList>
    </citation>
    <scope>NUCLEOTIDE SEQUENCE</scope>
    <source>
        <tissue evidence="2">Muscle</tissue>
    </source>
</reference>
<accession>A0ABQ9CWI7</accession>
<proteinExistence type="predicted"/>
<dbReference type="EMBL" id="WHWB01034598">
    <property type="protein sequence ID" value="KAJ7407523.1"/>
    <property type="molecule type" value="Genomic_DNA"/>
</dbReference>
<name>A0ABQ9CWI7_9PASS</name>
<organism evidence="2 3">
    <name type="scientific">Willisornis vidua</name>
    <name type="common">Xingu scale-backed antbird</name>
    <dbReference type="NCBI Taxonomy" id="1566151"/>
    <lineage>
        <taxon>Eukaryota</taxon>
        <taxon>Metazoa</taxon>
        <taxon>Chordata</taxon>
        <taxon>Craniata</taxon>
        <taxon>Vertebrata</taxon>
        <taxon>Euteleostomi</taxon>
        <taxon>Archelosauria</taxon>
        <taxon>Archosauria</taxon>
        <taxon>Dinosauria</taxon>
        <taxon>Saurischia</taxon>
        <taxon>Theropoda</taxon>
        <taxon>Coelurosauria</taxon>
        <taxon>Aves</taxon>
        <taxon>Neognathae</taxon>
        <taxon>Neoaves</taxon>
        <taxon>Telluraves</taxon>
        <taxon>Australaves</taxon>
        <taxon>Passeriformes</taxon>
        <taxon>Thamnophilidae</taxon>
        <taxon>Willisornis</taxon>
    </lineage>
</organism>
<evidence type="ECO:0000313" key="3">
    <source>
        <dbReference type="Proteomes" id="UP001145742"/>
    </source>
</evidence>